<evidence type="ECO:0000313" key="1">
    <source>
        <dbReference type="EMBL" id="ALG11745.1"/>
    </source>
</evidence>
<gene>
    <name evidence="1" type="ORF">AOZ06_37090</name>
</gene>
<organism evidence="1 2">
    <name type="scientific">Kibdelosporangium phytohabitans</name>
    <dbReference type="NCBI Taxonomy" id="860235"/>
    <lineage>
        <taxon>Bacteria</taxon>
        <taxon>Bacillati</taxon>
        <taxon>Actinomycetota</taxon>
        <taxon>Actinomycetes</taxon>
        <taxon>Pseudonocardiales</taxon>
        <taxon>Pseudonocardiaceae</taxon>
        <taxon>Kibdelosporangium</taxon>
    </lineage>
</organism>
<dbReference type="EMBL" id="CP012752">
    <property type="protein sequence ID" value="ALG11745.1"/>
    <property type="molecule type" value="Genomic_DNA"/>
</dbReference>
<keyword evidence="2" id="KW-1185">Reference proteome</keyword>
<dbReference type="InterPro" id="IPR017853">
    <property type="entry name" value="GH"/>
</dbReference>
<proteinExistence type="predicted"/>
<reference evidence="1 2" key="1">
    <citation type="submission" date="2015-07" db="EMBL/GenBank/DDBJ databases">
        <title>Genome sequencing of Kibdelosporangium phytohabitans.</title>
        <authorList>
            <person name="Qin S."/>
            <person name="Xing K."/>
        </authorList>
    </citation>
    <scope>NUCLEOTIDE SEQUENCE [LARGE SCALE GENOMIC DNA]</scope>
    <source>
        <strain evidence="1 2">KLBMP1111</strain>
    </source>
</reference>
<dbReference type="Proteomes" id="UP000063699">
    <property type="component" value="Chromosome"/>
</dbReference>
<dbReference type="AlphaFoldDB" id="A0A0N9I9S3"/>
<dbReference type="Gene3D" id="3.20.20.80">
    <property type="entry name" value="Glycosidases"/>
    <property type="match status" value="1"/>
</dbReference>
<dbReference type="STRING" id="860235.AOZ06_37090"/>
<dbReference type="KEGG" id="kphy:AOZ06_37090"/>
<name>A0A0N9I9S3_9PSEU</name>
<evidence type="ECO:0000313" key="2">
    <source>
        <dbReference type="Proteomes" id="UP000063699"/>
    </source>
</evidence>
<protein>
    <recommendedName>
        <fullName evidence="3">Abortive phage infection protein</fullName>
    </recommendedName>
</protein>
<evidence type="ECO:0008006" key="3">
    <source>
        <dbReference type="Google" id="ProtNLM"/>
    </source>
</evidence>
<dbReference type="SUPFAM" id="SSF51445">
    <property type="entry name" value="(Trans)glycosidases"/>
    <property type="match status" value="1"/>
</dbReference>
<sequence length="365" mass="40751">MAAAGGLAVAGLTSEASAQPDAGREPLRGGVTYDTGVLHYRDQPLSRARWTRALMEHDLDVIAGRLNCPSVSVFGTEIDRQTATTRAAAERGLTVYVQPRLYDHSQREILDHLAESARQVERLRRQGARIVFAAGCEHILFTPDIVPGANFEERIANIGTLPPQEWPNVANRLNAFLAKAAAVSRQNFGGTVTYGGAFFEPVDWSVFDMVGVDYYEYFGTDAEYRADLAKYRKWNKPLTIMEFGSCTYPGAPQRGGSGYDIVDYEQVPPVIRPGYARDEHAQAGHIARLLRIFAAERIPAHVYTFVNPGAPHSPVREHDMDIASFSVVKTVRDRHDDPYSRYRWEAKESFRALARHNAWRSHSGM</sequence>
<accession>A0A0N9I9S3</accession>